<dbReference type="NCBIfam" id="TIGR00125">
    <property type="entry name" value="cyt_tran_rel"/>
    <property type="match status" value="1"/>
</dbReference>
<dbReference type="Gene3D" id="3.40.50.620">
    <property type="entry name" value="HUPs"/>
    <property type="match status" value="1"/>
</dbReference>
<dbReference type="KEGG" id="dmm:dnm_056430"/>
<keyword evidence="2" id="KW-0808">Transferase</keyword>
<dbReference type="GO" id="GO:0005975">
    <property type="term" value="P:carbohydrate metabolic process"/>
    <property type="evidence" value="ECO:0007669"/>
    <property type="project" value="InterPro"/>
</dbReference>
<dbReference type="Proteomes" id="UP000663722">
    <property type="component" value="Chromosome"/>
</dbReference>
<keyword evidence="10" id="KW-1185">Reference proteome</keyword>
<dbReference type="InterPro" id="IPR014729">
    <property type="entry name" value="Rossmann-like_a/b/a_fold"/>
</dbReference>
<dbReference type="InterPro" id="IPR004821">
    <property type="entry name" value="Cyt_trans-like"/>
</dbReference>
<dbReference type="AlphaFoldDB" id="A0A975BQ05"/>
<dbReference type="RefSeq" id="WP_207678141.1">
    <property type="nucleotide sequence ID" value="NZ_CP061800.1"/>
</dbReference>
<feature type="domain" description="Cytidyltransferase-like" evidence="8">
    <location>
        <begin position="26"/>
        <end position="120"/>
    </location>
</feature>
<dbReference type="InterPro" id="IPR050385">
    <property type="entry name" value="Archaeal_FAD_synthase"/>
</dbReference>
<dbReference type="PANTHER" id="PTHR43793:SF2">
    <property type="entry name" value="BIFUNCTIONAL PROTEIN HLDE"/>
    <property type="match status" value="1"/>
</dbReference>
<evidence type="ECO:0000256" key="2">
    <source>
        <dbReference type="ARBA" id="ARBA00022679"/>
    </source>
</evidence>
<protein>
    <recommendedName>
        <fullName evidence="1">D-glycero-beta-D-manno-heptose 1-phosphate adenylyltransferase</fullName>
        <ecNumber evidence="1">2.7.7.70</ecNumber>
    </recommendedName>
</protein>
<keyword evidence="6" id="KW-0119">Carbohydrate metabolism</keyword>
<dbReference type="SUPFAM" id="SSF52374">
    <property type="entry name" value="Nucleotidylyl transferase"/>
    <property type="match status" value="1"/>
</dbReference>
<dbReference type="PANTHER" id="PTHR43793">
    <property type="entry name" value="FAD SYNTHASE"/>
    <property type="match status" value="1"/>
</dbReference>
<keyword evidence="3" id="KW-0548">Nucleotidyltransferase</keyword>
<gene>
    <name evidence="9" type="ORF">dnm_056430</name>
</gene>
<evidence type="ECO:0000256" key="6">
    <source>
        <dbReference type="ARBA" id="ARBA00023277"/>
    </source>
</evidence>
<dbReference type="NCBIfam" id="TIGR02199">
    <property type="entry name" value="rfaE_dom_II"/>
    <property type="match status" value="1"/>
</dbReference>
<proteinExistence type="predicted"/>
<evidence type="ECO:0000256" key="5">
    <source>
        <dbReference type="ARBA" id="ARBA00022840"/>
    </source>
</evidence>
<organism evidence="9 10">
    <name type="scientific">Desulfonema magnum</name>
    <dbReference type="NCBI Taxonomy" id="45655"/>
    <lineage>
        <taxon>Bacteria</taxon>
        <taxon>Pseudomonadati</taxon>
        <taxon>Thermodesulfobacteriota</taxon>
        <taxon>Desulfobacteria</taxon>
        <taxon>Desulfobacterales</taxon>
        <taxon>Desulfococcaceae</taxon>
        <taxon>Desulfonema</taxon>
    </lineage>
</organism>
<evidence type="ECO:0000256" key="7">
    <source>
        <dbReference type="ARBA" id="ARBA00047428"/>
    </source>
</evidence>
<keyword evidence="4" id="KW-0547">Nucleotide-binding</keyword>
<dbReference type="GO" id="GO:0016773">
    <property type="term" value="F:phosphotransferase activity, alcohol group as acceptor"/>
    <property type="evidence" value="ECO:0007669"/>
    <property type="project" value="InterPro"/>
</dbReference>
<keyword evidence="5" id="KW-0067">ATP-binding</keyword>
<dbReference type="InterPro" id="IPR011914">
    <property type="entry name" value="RfaE_dom_II"/>
</dbReference>
<sequence>MSKILELEALVQELHVLQHNGTRVVFTNGCFDILHVGHVRYLTAARAKGDLLVVGLNSDESVKLIKGKKRPIVSQEQRAEVLISLECVDYVTIFDEADPLNLIQTIKPDVLVKGADWAEKDIIGADFVKANGGKVKRISVVPDASTTDIIQKIIQKYN</sequence>
<accession>A0A975BQ05</accession>
<dbReference type="GO" id="GO:0005524">
    <property type="term" value="F:ATP binding"/>
    <property type="evidence" value="ECO:0007669"/>
    <property type="project" value="UniProtKB-KW"/>
</dbReference>
<evidence type="ECO:0000313" key="10">
    <source>
        <dbReference type="Proteomes" id="UP000663722"/>
    </source>
</evidence>
<comment type="catalytic activity">
    <reaction evidence="7">
        <text>D-glycero-beta-D-manno-heptose 1-phosphate + ATP + H(+) = ADP-D-glycero-beta-D-manno-heptose + diphosphate</text>
        <dbReference type="Rhea" id="RHEA:27465"/>
        <dbReference type="ChEBI" id="CHEBI:15378"/>
        <dbReference type="ChEBI" id="CHEBI:30616"/>
        <dbReference type="ChEBI" id="CHEBI:33019"/>
        <dbReference type="ChEBI" id="CHEBI:59967"/>
        <dbReference type="ChEBI" id="CHEBI:61593"/>
        <dbReference type="EC" id="2.7.7.70"/>
    </reaction>
</comment>
<dbReference type="Pfam" id="PF01467">
    <property type="entry name" value="CTP_transf_like"/>
    <property type="match status" value="1"/>
</dbReference>
<dbReference type="GO" id="GO:0016779">
    <property type="term" value="F:nucleotidyltransferase activity"/>
    <property type="evidence" value="ECO:0007669"/>
    <property type="project" value="UniProtKB-KW"/>
</dbReference>
<evidence type="ECO:0000313" key="9">
    <source>
        <dbReference type="EMBL" id="QTA89587.1"/>
    </source>
</evidence>
<name>A0A975BQ05_9BACT</name>
<dbReference type="EC" id="2.7.7.70" evidence="1"/>
<evidence type="ECO:0000256" key="1">
    <source>
        <dbReference type="ARBA" id="ARBA00012519"/>
    </source>
</evidence>
<reference evidence="9" key="1">
    <citation type="journal article" date="2021" name="Microb. Physiol.">
        <title>Proteogenomic Insights into the Physiology of Marine, Sulfate-Reducing, Filamentous Desulfonema limicola and Desulfonema magnum.</title>
        <authorList>
            <person name="Schnaars V."/>
            <person name="Wohlbrand L."/>
            <person name="Scheve S."/>
            <person name="Hinrichs C."/>
            <person name="Reinhardt R."/>
            <person name="Rabus R."/>
        </authorList>
    </citation>
    <scope>NUCLEOTIDE SEQUENCE</scope>
    <source>
        <strain evidence="9">4be13</strain>
    </source>
</reference>
<dbReference type="EMBL" id="CP061800">
    <property type="protein sequence ID" value="QTA89587.1"/>
    <property type="molecule type" value="Genomic_DNA"/>
</dbReference>
<evidence type="ECO:0000256" key="3">
    <source>
        <dbReference type="ARBA" id="ARBA00022695"/>
    </source>
</evidence>
<evidence type="ECO:0000256" key="4">
    <source>
        <dbReference type="ARBA" id="ARBA00022741"/>
    </source>
</evidence>
<evidence type="ECO:0000259" key="8">
    <source>
        <dbReference type="Pfam" id="PF01467"/>
    </source>
</evidence>